<keyword evidence="2" id="KW-0614">Plasmid</keyword>
<evidence type="ECO:0000313" key="2">
    <source>
        <dbReference type="EMBL" id="CCH57606.1"/>
    </source>
</evidence>
<dbReference type="OrthoDB" id="948502at2"/>
<evidence type="ECO:0000256" key="1">
    <source>
        <dbReference type="SAM" id="Phobius"/>
    </source>
</evidence>
<feature type="transmembrane region" description="Helical" evidence="1">
    <location>
        <begin position="28"/>
        <end position="52"/>
    </location>
</feature>
<keyword evidence="1" id="KW-1133">Transmembrane helix</keyword>
<dbReference type="EMBL" id="HE805916">
    <property type="protein sequence ID" value="CCH57606.1"/>
    <property type="molecule type" value="Genomic_DNA"/>
</dbReference>
<keyword evidence="1" id="KW-0812">Transmembrane</keyword>
<gene>
    <name evidence="2" type="ORF">BN8_p06802</name>
</gene>
<dbReference type="RefSeq" id="WP_015056941.1">
    <property type="nucleotide sequence ID" value="NC_019017.1"/>
</dbReference>
<dbReference type="AlphaFoldDB" id="I2GU05"/>
<dbReference type="Proteomes" id="UP000009309">
    <property type="component" value="Plasmid pFLIM01"/>
</dbReference>
<feature type="transmembrane region" description="Helical" evidence="1">
    <location>
        <begin position="130"/>
        <end position="150"/>
    </location>
</feature>
<name>I2GU05_9BACT</name>
<keyword evidence="1" id="KW-0472">Membrane</keyword>
<geneLocation type="plasmid" evidence="2 3">
    <name>pFLIM01</name>
</geneLocation>
<evidence type="ECO:0000313" key="3">
    <source>
        <dbReference type="Proteomes" id="UP000009309"/>
    </source>
</evidence>
<reference evidence="2 3" key="1">
    <citation type="journal article" date="2012" name="J. Bacteriol.">
        <title>Genome Sequence of the Filamentous Bacterium Fibrisoma limi BUZ 3T.</title>
        <authorList>
            <person name="Filippini M."/>
            <person name="Qi W."/>
            <person name="Jaenicke S."/>
            <person name="Goesmann A."/>
            <person name="Smits T.H."/>
            <person name="Bagheri H.C."/>
        </authorList>
    </citation>
    <scope>NUCLEOTIDE SEQUENCE [LARGE SCALE GENOMIC DNA]</scope>
    <source>
        <strain evidence="3">BUZ 3T</strain>
        <plasmid evidence="2 3">pFLIM01</plasmid>
    </source>
</reference>
<sequence length="156" mass="18178">MKPFNKTNYFKWIAPLIYRMLPAIPARYFWCLFIASALLVQFINIICSFWNGFLGEPADHTVRYYAFIVVETVRYGGWLWGFWYGFYLLARMSPPNRLLSPQLFSCTVTSGLLMYLMTVAIQHVEADYLLLIRCMLIVAYGVCVLLPTLWHPVQAD</sequence>
<organism evidence="2 3">
    <name type="scientific">Fibrisoma limi BUZ 3</name>
    <dbReference type="NCBI Taxonomy" id="1185876"/>
    <lineage>
        <taxon>Bacteria</taxon>
        <taxon>Pseudomonadati</taxon>
        <taxon>Bacteroidota</taxon>
        <taxon>Cytophagia</taxon>
        <taxon>Cytophagales</taxon>
        <taxon>Spirosomataceae</taxon>
        <taxon>Fibrisoma</taxon>
    </lineage>
</organism>
<feature type="transmembrane region" description="Helical" evidence="1">
    <location>
        <begin position="102"/>
        <end position="124"/>
    </location>
</feature>
<accession>I2GU05</accession>
<protein>
    <submittedName>
        <fullName evidence="2">Uncharacterized protein</fullName>
    </submittedName>
</protein>
<proteinExistence type="predicted"/>
<keyword evidence="3" id="KW-1185">Reference proteome</keyword>
<feature type="transmembrane region" description="Helical" evidence="1">
    <location>
        <begin position="64"/>
        <end position="90"/>
    </location>
</feature>